<dbReference type="EMBL" id="HBEQ01013587">
    <property type="protein sequence ID" value="CAD8524732.1"/>
    <property type="molecule type" value="Transcribed_RNA"/>
</dbReference>
<protein>
    <recommendedName>
        <fullName evidence="2">Transcriptional regulator</fullName>
    </recommendedName>
</protein>
<evidence type="ECO:0000313" key="1">
    <source>
        <dbReference type="EMBL" id="CAD8524732.1"/>
    </source>
</evidence>
<dbReference type="Gene3D" id="3.40.1740.10">
    <property type="entry name" value="VC0467-like"/>
    <property type="match status" value="1"/>
</dbReference>
<proteinExistence type="predicted"/>
<sequence>MQAIAQTRAIQPLASRGRARCARDGKRAAGPVKCRAMGDDSHSDTVEVKGDWRAFRAALVNQEHAHRQRFNQQQQANHVVTNLSAASTAYSRRQASKITPGDWAHVLPEAETGCLLLAPETEEGWWRHSVVLVLNHDAEGSTGVILNRPTNAQLKNVVPEIDYSAPHHRVLANRHVSMGGPMGTEKGARCLVALSHTRLEGATSEVFPGLWHVSDFSAVKPEHEPSLMVFVGYCGWMSGQLNAEVAANGWTVAAASAANTLALVNASARAGDVMGESMWATMRGRLGYPRPGNLGHDTPNFGAEGPL</sequence>
<evidence type="ECO:0008006" key="2">
    <source>
        <dbReference type="Google" id="ProtNLM"/>
    </source>
</evidence>
<dbReference type="Pfam" id="PF02622">
    <property type="entry name" value="DUF179"/>
    <property type="match status" value="1"/>
</dbReference>
<organism evidence="1">
    <name type="scientific">Micromonas pusilla</name>
    <name type="common">Picoplanktonic green alga</name>
    <name type="synonym">Chromulina pusilla</name>
    <dbReference type="NCBI Taxonomy" id="38833"/>
    <lineage>
        <taxon>Eukaryota</taxon>
        <taxon>Viridiplantae</taxon>
        <taxon>Chlorophyta</taxon>
        <taxon>Mamiellophyceae</taxon>
        <taxon>Mamiellales</taxon>
        <taxon>Mamiellaceae</taxon>
        <taxon>Micromonas</taxon>
    </lineage>
</organism>
<dbReference type="AlphaFoldDB" id="A0A7S0ILC4"/>
<reference evidence="1" key="1">
    <citation type="submission" date="2021-01" db="EMBL/GenBank/DDBJ databases">
        <authorList>
            <person name="Corre E."/>
            <person name="Pelletier E."/>
            <person name="Niang G."/>
            <person name="Scheremetjew M."/>
            <person name="Finn R."/>
            <person name="Kale V."/>
            <person name="Holt S."/>
            <person name="Cochrane G."/>
            <person name="Meng A."/>
            <person name="Brown T."/>
            <person name="Cohen L."/>
        </authorList>
    </citation>
    <scope>NUCLEOTIDE SEQUENCE</scope>
    <source>
        <strain evidence="1">CCMP1723</strain>
    </source>
</reference>
<dbReference type="PANTHER" id="PTHR31984:SF11">
    <property type="entry name" value="TRANSPORTER, PUTATIVE (DUF179)-RELATED"/>
    <property type="match status" value="1"/>
</dbReference>
<dbReference type="PANTHER" id="PTHR31984">
    <property type="entry name" value="TRANSPORTER, PUTATIVE (DUF179)-RELATED"/>
    <property type="match status" value="1"/>
</dbReference>
<gene>
    <name evidence="1" type="ORF">MCOM1403_LOCUS10947</name>
</gene>
<accession>A0A7S0ILC4</accession>
<dbReference type="SUPFAM" id="SSF143456">
    <property type="entry name" value="VC0467-like"/>
    <property type="match status" value="1"/>
</dbReference>
<dbReference type="InterPro" id="IPR003774">
    <property type="entry name" value="AlgH-like"/>
</dbReference>
<name>A0A7S0ILC4_MICPS</name>